<protein>
    <submittedName>
        <fullName evidence="2">Uncharacterized protein</fullName>
    </submittedName>
</protein>
<keyword evidence="1" id="KW-0732">Signal</keyword>
<dbReference type="SUPFAM" id="SSF49354">
    <property type="entry name" value="PapD-like"/>
    <property type="match status" value="1"/>
</dbReference>
<sequence length="251" mass="28295">MKHLLLALALLCTLPTQANLLISPHRLVIEPGRGDSVLLKNTSGETQKFEISLIDKVMDTNGQIKTIESSPHSLKSMLRYSPRRVTLAPGESQTIRLALRLKRDAEDGEYRSHLQMKQIPTPATFKGQDSEEALQFAMRPLMAMSIPIIARKGDTRQQLQFEELSRAPTELTLKLNAQGNRSIYGRLTLHQQQNGELVELGSKEGIVFYRETLSREIQIPLKASVNNDTPIELHFKEAEEYGGDLDIRIQI</sequence>
<evidence type="ECO:0000313" key="3">
    <source>
        <dbReference type="Proteomes" id="UP000305675"/>
    </source>
</evidence>
<evidence type="ECO:0000256" key="1">
    <source>
        <dbReference type="SAM" id="SignalP"/>
    </source>
</evidence>
<name>A0A4U1BQ88_9GAMM</name>
<dbReference type="OrthoDB" id="6658153at2"/>
<dbReference type="AlphaFoldDB" id="A0A4U1BQ88"/>
<feature type="signal peptide" evidence="1">
    <location>
        <begin position="1"/>
        <end position="18"/>
    </location>
</feature>
<organism evidence="2 3">
    <name type="scientific">Ferrimonas aestuarii</name>
    <dbReference type="NCBI Taxonomy" id="2569539"/>
    <lineage>
        <taxon>Bacteria</taxon>
        <taxon>Pseudomonadati</taxon>
        <taxon>Pseudomonadota</taxon>
        <taxon>Gammaproteobacteria</taxon>
        <taxon>Alteromonadales</taxon>
        <taxon>Ferrimonadaceae</taxon>
        <taxon>Ferrimonas</taxon>
    </lineage>
</organism>
<evidence type="ECO:0000313" key="2">
    <source>
        <dbReference type="EMBL" id="TKB54715.1"/>
    </source>
</evidence>
<dbReference type="InterPro" id="IPR013783">
    <property type="entry name" value="Ig-like_fold"/>
</dbReference>
<keyword evidence="3" id="KW-1185">Reference proteome</keyword>
<dbReference type="InterPro" id="IPR008962">
    <property type="entry name" value="PapD-like_sf"/>
</dbReference>
<comment type="caution">
    <text evidence="2">The sequence shown here is derived from an EMBL/GenBank/DDBJ whole genome shotgun (WGS) entry which is preliminary data.</text>
</comment>
<dbReference type="Gene3D" id="2.60.40.10">
    <property type="entry name" value="Immunoglobulins"/>
    <property type="match status" value="1"/>
</dbReference>
<feature type="chain" id="PRO_5020775154" evidence="1">
    <location>
        <begin position="19"/>
        <end position="251"/>
    </location>
</feature>
<accession>A0A4U1BQ88</accession>
<gene>
    <name evidence="2" type="ORF">FCL42_11225</name>
</gene>
<dbReference type="RefSeq" id="WP_136863515.1">
    <property type="nucleotide sequence ID" value="NZ_SWCJ01000007.1"/>
</dbReference>
<dbReference type="EMBL" id="SWCJ01000007">
    <property type="protein sequence ID" value="TKB54715.1"/>
    <property type="molecule type" value="Genomic_DNA"/>
</dbReference>
<dbReference type="Proteomes" id="UP000305675">
    <property type="component" value="Unassembled WGS sequence"/>
</dbReference>
<reference evidence="2 3" key="1">
    <citation type="submission" date="2019-04" db="EMBL/GenBank/DDBJ databases">
        <authorList>
            <person name="Hwang J.C."/>
        </authorList>
    </citation>
    <scope>NUCLEOTIDE SEQUENCE [LARGE SCALE GENOMIC DNA]</scope>
    <source>
        <strain evidence="2 3">IMCC35002</strain>
    </source>
</reference>
<proteinExistence type="predicted"/>